<accession>A0ABW5GPW7</accession>
<proteinExistence type="predicted"/>
<sequence>MPEPDELDRAFARLSDRAATAREAVRRWQQYQITAELAATERRITPLIAAHDQQRYPRLEFLDPYFLATTGRPRLLTALLATALRYTDAEAGNVQLAGPDGLRIFTQHGFASPFLEFFAVVGDTGSACASALTNARPVNIPDVTRSVLFDDRTREVLRDAHVRAVRSIPLPDPTTGAVLGVLSVHHHRKDGLAAVDARMLAVLARATGRALRWNTLTGNGFRGG</sequence>
<dbReference type="InterPro" id="IPR003018">
    <property type="entry name" value="GAF"/>
</dbReference>
<name>A0ABW5GPW7_9PSEU</name>
<evidence type="ECO:0000313" key="3">
    <source>
        <dbReference type="Proteomes" id="UP001597419"/>
    </source>
</evidence>
<dbReference type="RefSeq" id="WP_345392904.1">
    <property type="nucleotide sequence ID" value="NZ_BAABHG010000005.1"/>
</dbReference>
<dbReference type="EMBL" id="JBHUKU010000020">
    <property type="protein sequence ID" value="MFD2462933.1"/>
    <property type="molecule type" value="Genomic_DNA"/>
</dbReference>
<dbReference type="Proteomes" id="UP001597419">
    <property type="component" value="Unassembled WGS sequence"/>
</dbReference>
<organism evidence="2 3">
    <name type="scientific">Amycolatopsis samaneae</name>
    <dbReference type="NCBI Taxonomy" id="664691"/>
    <lineage>
        <taxon>Bacteria</taxon>
        <taxon>Bacillati</taxon>
        <taxon>Actinomycetota</taxon>
        <taxon>Actinomycetes</taxon>
        <taxon>Pseudonocardiales</taxon>
        <taxon>Pseudonocardiaceae</taxon>
        <taxon>Amycolatopsis</taxon>
    </lineage>
</organism>
<dbReference type="Gene3D" id="3.30.450.40">
    <property type="match status" value="1"/>
</dbReference>
<protein>
    <submittedName>
        <fullName evidence="2">GAF domain-containing protein</fullName>
    </submittedName>
</protein>
<dbReference type="Pfam" id="PF01590">
    <property type="entry name" value="GAF"/>
    <property type="match status" value="1"/>
</dbReference>
<keyword evidence="3" id="KW-1185">Reference proteome</keyword>
<dbReference type="InterPro" id="IPR029016">
    <property type="entry name" value="GAF-like_dom_sf"/>
</dbReference>
<dbReference type="SUPFAM" id="SSF55781">
    <property type="entry name" value="GAF domain-like"/>
    <property type="match status" value="1"/>
</dbReference>
<evidence type="ECO:0000313" key="2">
    <source>
        <dbReference type="EMBL" id="MFD2462933.1"/>
    </source>
</evidence>
<gene>
    <name evidence="2" type="ORF">ACFSYJ_30285</name>
</gene>
<comment type="caution">
    <text evidence="2">The sequence shown here is derived from an EMBL/GenBank/DDBJ whole genome shotgun (WGS) entry which is preliminary data.</text>
</comment>
<evidence type="ECO:0000259" key="1">
    <source>
        <dbReference type="Pfam" id="PF01590"/>
    </source>
</evidence>
<feature type="domain" description="GAF" evidence="1">
    <location>
        <begin position="74"/>
        <end position="211"/>
    </location>
</feature>
<reference evidence="3" key="1">
    <citation type="journal article" date="2019" name="Int. J. Syst. Evol. Microbiol.">
        <title>The Global Catalogue of Microorganisms (GCM) 10K type strain sequencing project: providing services to taxonomists for standard genome sequencing and annotation.</title>
        <authorList>
            <consortium name="The Broad Institute Genomics Platform"/>
            <consortium name="The Broad Institute Genome Sequencing Center for Infectious Disease"/>
            <person name="Wu L."/>
            <person name="Ma J."/>
        </authorList>
    </citation>
    <scope>NUCLEOTIDE SEQUENCE [LARGE SCALE GENOMIC DNA]</scope>
    <source>
        <strain evidence="3">CGMCC 4.7643</strain>
    </source>
</reference>